<dbReference type="Proteomes" id="UP001500305">
    <property type="component" value="Unassembled WGS sequence"/>
</dbReference>
<gene>
    <name evidence="3" type="ORF">GCM10010430_43660</name>
</gene>
<accession>A0ABN3ECZ2</accession>
<dbReference type="Pfam" id="PF01370">
    <property type="entry name" value="Epimerase"/>
    <property type="match status" value="1"/>
</dbReference>
<dbReference type="Gene3D" id="3.40.50.720">
    <property type="entry name" value="NAD(P)-binding Rossmann-like Domain"/>
    <property type="match status" value="1"/>
</dbReference>
<keyword evidence="4" id="KW-1185">Reference proteome</keyword>
<organism evidence="3 4">
    <name type="scientific">Kitasatospora cystarginea</name>
    <dbReference type="NCBI Taxonomy" id="58350"/>
    <lineage>
        <taxon>Bacteria</taxon>
        <taxon>Bacillati</taxon>
        <taxon>Actinomycetota</taxon>
        <taxon>Actinomycetes</taxon>
        <taxon>Kitasatosporales</taxon>
        <taxon>Streptomycetaceae</taxon>
        <taxon>Kitasatospora</taxon>
    </lineage>
</organism>
<feature type="domain" description="NAD-dependent epimerase/dehydratase" evidence="2">
    <location>
        <begin position="13"/>
        <end position="238"/>
    </location>
</feature>
<name>A0ABN3ECZ2_9ACTN</name>
<evidence type="ECO:0000313" key="4">
    <source>
        <dbReference type="Proteomes" id="UP001500305"/>
    </source>
</evidence>
<reference evidence="3 4" key="1">
    <citation type="journal article" date="2019" name="Int. J. Syst. Evol. Microbiol.">
        <title>The Global Catalogue of Microorganisms (GCM) 10K type strain sequencing project: providing services to taxonomists for standard genome sequencing and annotation.</title>
        <authorList>
            <consortium name="The Broad Institute Genomics Platform"/>
            <consortium name="The Broad Institute Genome Sequencing Center for Infectious Disease"/>
            <person name="Wu L."/>
            <person name="Ma J."/>
        </authorList>
    </citation>
    <scope>NUCLEOTIDE SEQUENCE [LARGE SCALE GENOMIC DNA]</scope>
    <source>
        <strain evidence="3 4">JCM 7356</strain>
    </source>
</reference>
<evidence type="ECO:0000313" key="3">
    <source>
        <dbReference type="EMBL" id="GAA2255127.1"/>
    </source>
</evidence>
<proteinExistence type="predicted"/>
<evidence type="ECO:0000259" key="2">
    <source>
        <dbReference type="Pfam" id="PF01370"/>
    </source>
</evidence>
<comment type="caution">
    <text evidence="3">The sequence shown here is derived from an EMBL/GenBank/DDBJ whole genome shotgun (WGS) entry which is preliminary data.</text>
</comment>
<dbReference type="SUPFAM" id="SSF51735">
    <property type="entry name" value="NAD(P)-binding Rossmann-fold domains"/>
    <property type="match status" value="1"/>
</dbReference>
<dbReference type="PANTHER" id="PTHR43245">
    <property type="entry name" value="BIFUNCTIONAL POLYMYXIN RESISTANCE PROTEIN ARNA"/>
    <property type="match status" value="1"/>
</dbReference>
<dbReference type="InterPro" id="IPR036291">
    <property type="entry name" value="NAD(P)-bd_dom_sf"/>
</dbReference>
<evidence type="ECO:0000256" key="1">
    <source>
        <dbReference type="SAM" id="MobiDB-lite"/>
    </source>
</evidence>
<sequence>MGSGLGRIPGMDILVIGGGWFLGKAVVEEALARGWAVTTFNRGRSGVMVPGVRQVFGDRTSVEDLARLAAQGPWDAVIDTSAAEQPPKVVLAGAKALEGTTERYVYVSTVSVYAGWPDHPLKVGDPLMDGPADADRKYGRNPEGWRGPNLHYGRQKAGGERAVVETFGAERSWLVRPGVILGPREYVGRLPWWLRRAERGGQILAPGSASKSIQPVDVRDVARFAVDLAERPGGGVYNATAPIGRDTMGSFLGACLAMAGGRGELRWVPDEVLLEHGVRQWTEVPLWRTGEGVWQVNSEPAYAAGFTCRPLEETVRDTWEWLQAGNVPVPHPRAAALGIEADRERTILAAVGSLR</sequence>
<feature type="region of interest" description="Disordered" evidence="1">
    <location>
        <begin position="132"/>
        <end position="152"/>
    </location>
</feature>
<dbReference type="InterPro" id="IPR050177">
    <property type="entry name" value="Lipid_A_modif_metabolic_enz"/>
</dbReference>
<dbReference type="PANTHER" id="PTHR43245:SF13">
    <property type="entry name" value="UDP-D-APIOSE_UDP-D-XYLOSE SYNTHASE 2"/>
    <property type="match status" value="1"/>
</dbReference>
<protein>
    <submittedName>
        <fullName evidence="3">NAD-dependent epimerase/dehydratase family protein</fullName>
    </submittedName>
</protein>
<dbReference type="InterPro" id="IPR001509">
    <property type="entry name" value="Epimerase_deHydtase"/>
</dbReference>
<dbReference type="EMBL" id="BAAATR010000020">
    <property type="protein sequence ID" value="GAA2255127.1"/>
    <property type="molecule type" value="Genomic_DNA"/>
</dbReference>